<evidence type="ECO:0000313" key="6">
    <source>
        <dbReference type="EMBL" id="KKZ68667.1"/>
    </source>
</evidence>
<dbReference type="PANTHER" id="PTHR18921">
    <property type="entry name" value="MYOSIN HEAVY CHAIN - RELATED"/>
    <property type="match status" value="1"/>
</dbReference>
<proteinExistence type="predicted"/>
<keyword evidence="2" id="KW-0333">Golgi apparatus</keyword>
<feature type="compositionally biased region" description="Low complexity" evidence="4">
    <location>
        <begin position="497"/>
        <end position="514"/>
    </location>
</feature>
<keyword evidence="3" id="KW-0175">Coiled coil</keyword>
<feature type="region of interest" description="Disordered" evidence="4">
    <location>
        <begin position="153"/>
        <end position="178"/>
    </location>
</feature>
<feature type="compositionally biased region" description="Low complexity" evidence="4">
    <location>
        <begin position="28"/>
        <end position="63"/>
    </location>
</feature>
<dbReference type="GO" id="GO:0007030">
    <property type="term" value="P:Golgi organization"/>
    <property type="evidence" value="ECO:0007669"/>
    <property type="project" value="TreeGrafter"/>
</dbReference>
<reference evidence="7" key="1">
    <citation type="journal article" date="2015" name="PLoS Genet.">
        <title>The dynamic genome and transcriptome of the human fungal pathogen Blastomyces and close relative Emmonsia.</title>
        <authorList>
            <person name="Munoz J.F."/>
            <person name="Gauthier G.M."/>
            <person name="Desjardins C.A."/>
            <person name="Gallo J.E."/>
            <person name="Holder J."/>
            <person name="Sullivan T.D."/>
            <person name="Marty A.J."/>
            <person name="Carmen J.C."/>
            <person name="Chen Z."/>
            <person name="Ding L."/>
            <person name="Gujja S."/>
            <person name="Magrini V."/>
            <person name="Misas E."/>
            <person name="Mitreva M."/>
            <person name="Priest M."/>
            <person name="Saif S."/>
            <person name="Whiston E.A."/>
            <person name="Young S."/>
            <person name="Zeng Q."/>
            <person name="Goldman W.E."/>
            <person name="Mardis E.R."/>
            <person name="Taylor J.W."/>
            <person name="McEwen J.G."/>
            <person name="Clay O.K."/>
            <person name="Klein B.S."/>
            <person name="Cuomo C.A."/>
        </authorList>
    </citation>
    <scope>NUCLEOTIDE SEQUENCE [LARGE SCALE GENOMIC DNA]</scope>
    <source>
        <strain evidence="7">UAMH 3008</strain>
    </source>
</reference>
<name>A0A0G2IDB7_9EURO</name>
<dbReference type="GO" id="GO:0006888">
    <property type="term" value="P:endoplasmic reticulum to Golgi vesicle-mediated transport"/>
    <property type="evidence" value="ECO:0007669"/>
    <property type="project" value="TreeGrafter"/>
</dbReference>
<dbReference type="Proteomes" id="UP000034164">
    <property type="component" value="Unassembled WGS sequence"/>
</dbReference>
<dbReference type="VEuPathDB" id="FungiDB:EMCG_05702"/>
<dbReference type="OrthoDB" id="425925at2759"/>
<feature type="compositionally biased region" description="Acidic residues" evidence="4">
    <location>
        <begin position="83"/>
        <end position="92"/>
    </location>
</feature>
<feature type="domain" description="GRIP" evidence="5">
    <location>
        <begin position="435"/>
        <end position="486"/>
    </location>
</feature>
<gene>
    <name evidence="6" type="ORF">EMCG_05702</name>
</gene>
<comment type="subcellular location">
    <subcellularLocation>
        <location evidence="1">Golgi apparatus</location>
    </subcellularLocation>
</comment>
<dbReference type="EMBL" id="LCZI01000070">
    <property type="protein sequence ID" value="KKZ68667.1"/>
    <property type="molecule type" value="Genomic_DNA"/>
</dbReference>
<dbReference type="GO" id="GO:0031267">
    <property type="term" value="F:small GTPase binding"/>
    <property type="evidence" value="ECO:0007669"/>
    <property type="project" value="TreeGrafter"/>
</dbReference>
<evidence type="ECO:0000256" key="3">
    <source>
        <dbReference type="ARBA" id="ARBA00023054"/>
    </source>
</evidence>
<evidence type="ECO:0000256" key="4">
    <source>
        <dbReference type="SAM" id="MobiDB-lite"/>
    </source>
</evidence>
<sequence length="565" mass="63324">MPSDTTTAPAPGTSGKSKKNSRKKANAKAKANGGTLPNTSSDQQQPASQSDGQQQKPDQDQQSEPIPTPATKKKFVNGSQAADLEDSDDGEDIQVMGESKEMPSTANNDNDAPPPNASFPFLDSDPRFEALVRDRDSLRAEVAEMRISLEKIQSKHDEEMGTLQNQLEQSQSDKEHAETQFRNLLGKVNTIKSQLGERLKADAEELAQTRSRIEELEGQNAALQTEVETKSTAIKSLEKEREQQSKELSTLRNRTNLSQQNWLKEREELLEQEAFARSEFEEAKQAMHNWEILAMEERSIRETLAEKVIDLEEQLVTLKSEYEKASSERDTQSVTVDGLQRALQEIQTARKQELREIVESSDAQLEEHRKKLQEAEKNATEAMAKLEEAEAELKRALPFEKEVREKNLLIGKLRHEAVTLNEHLTKALRFLKKGKPEDNVDRHLVTNHFLHFLALDRSDPKKFQVLQLIAALLGWTDEQREQAGLARPGTSSGFSGSLRVPSTSSLLSRTPSSPALASELFTENGSTRKESLAELWSNFLEREAAQKKESKPRSQSDAPPTSPTL</sequence>
<dbReference type="PROSITE" id="PS50913">
    <property type="entry name" value="GRIP"/>
    <property type="match status" value="1"/>
</dbReference>
<accession>A0A0G2IDB7</accession>
<feature type="compositionally biased region" description="Basic residues" evidence="4">
    <location>
        <begin position="16"/>
        <end position="27"/>
    </location>
</feature>
<comment type="caution">
    <text evidence="6">The sequence shown here is derived from an EMBL/GenBank/DDBJ whole genome shotgun (WGS) entry which is preliminary data.</text>
</comment>
<feature type="region of interest" description="Disordered" evidence="4">
    <location>
        <begin position="543"/>
        <end position="565"/>
    </location>
</feature>
<evidence type="ECO:0000313" key="7">
    <source>
        <dbReference type="Proteomes" id="UP000034164"/>
    </source>
</evidence>
<evidence type="ECO:0000256" key="2">
    <source>
        <dbReference type="ARBA" id="ARBA00023034"/>
    </source>
</evidence>
<feature type="compositionally biased region" description="Basic and acidic residues" evidence="4">
    <location>
        <begin position="543"/>
        <end position="554"/>
    </location>
</feature>
<dbReference type="AlphaFoldDB" id="A0A0G2IDB7"/>
<evidence type="ECO:0000259" key="5">
    <source>
        <dbReference type="PROSITE" id="PS50913"/>
    </source>
</evidence>
<feature type="region of interest" description="Disordered" evidence="4">
    <location>
        <begin position="1"/>
        <end position="123"/>
    </location>
</feature>
<organism evidence="6 7">
    <name type="scientific">[Emmonsia] crescens</name>
    <dbReference type="NCBI Taxonomy" id="73230"/>
    <lineage>
        <taxon>Eukaryota</taxon>
        <taxon>Fungi</taxon>
        <taxon>Dikarya</taxon>
        <taxon>Ascomycota</taxon>
        <taxon>Pezizomycotina</taxon>
        <taxon>Eurotiomycetes</taxon>
        <taxon>Eurotiomycetidae</taxon>
        <taxon>Onygenales</taxon>
        <taxon>Ajellomycetaceae</taxon>
        <taxon>Emergomyces</taxon>
    </lineage>
</organism>
<dbReference type="PANTHER" id="PTHR18921:SF2">
    <property type="entry name" value="THYROID RECEPTOR-INTERACTING PROTEIN 11"/>
    <property type="match status" value="1"/>
</dbReference>
<evidence type="ECO:0000256" key="1">
    <source>
        <dbReference type="ARBA" id="ARBA00004555"/>
    </source>
</evidence>
<dbReference type="GO" id="GO:0005794">
    <property type="term" value="C:Golgi apparatus"/>
    <property type="evidence" value="ECO:0007669"/>
    <property type="project" value="UniProtKB-SubCell"/>
</dbReference>
<feature type="region of interest" description="Disordered" evidence="4">
    <location>
        <begin position="483"/>
        <end position="514"/>
    </location>
</feature>
<dbReference type="Pfam" id="PF10375">
    <property type="entry name" value="GRAB"/>
    <property type="match status" value="1"/>
</dbReference>
<dbReference type="Gene3D" id="1.10.287.1490">
    <property type="match status" value="1"/>
</dbReference>
<dbReference type="InterPro" id="IPR000237">
    <property type="entry name" value="GRIP_dom"/>
</dbReference>
<protein>
    <recommendedName>
        <fullName evidence="5">GRIP domain-containing protein</fullName>
    </recommendedName>
</protein>
<dbReference type="InterPro" id="IPR019459">
    <property type="entry name" value="GRAB"/>
</dbReference>